<sequence>MIAISNLSEIVYYVPGKTLNTARIGDRLVEGDGLFDAIKAKQTLRVNIPKEVKGVPFRAVTISIRANNGEIIGAFGIGWSLEEVYKINELSETLAASIEEISASLSEISNTALESSASQEKITESAHDMKKHADETQTITSLIKKIAGQTNLLALNAAIEAARAGDHGKGFAVVANEVRKLSVESNDAVKGIELSLHEMKEGITAIQNQIVQTSQYVHSQTAATEEITTAVQSLHSVVDDLLKLSKVN</sequence>
<dbReference type="SMART" id="SM00283">
    <property type="entry name" value="MA"/>
    <property type="match status" value="1"/>
</dbReference>
<gene>
    <name evidence="4" type="ORF">N7Z68_18040</name>
</gene>
<evidence type="ECO:0000313" key="4">
    <source>
        <dbReference type="EMBL" id="MDE5415263.1"/>
    </source>
</evidence>
<reference evidence="4" key="1">
    <citation type="submission" date="2024-05" db="EMBL/GenBank/DDBJ databases">
        <title>Alkalihalobacillus sp. strain MEB203 novel alkaliphilic bacterium from Lonar Lake, India.</title>
        <authorList>
            <person name="Joshi A."/>
            <person name="Thite S."/>
            <person name="Mengade P."/>
        </authorList>
    </citation>
    <scope>NUCLEOTIDE SEQUENCE</scope>
    <source>
        <strain evidence="4">MEB 203</strain>
    </source>
</reference>
<keyword evidence="5" id="KW-1185">Reference proteome</keyword>
<organism evidence="4 5">
    <name type="scientific">Alkalihalobacterium chitinilyticum</name>
    <dbReference type="NCBI Taxonomy" id="2980103"/>
    <lineage>
        <taxon>Bacteria</taxon>
        <taxon>Bacillati</taxon>
        <taxon>Bacillota</taxon>
        <taxon>Bacilli</taxon>
        <taxon>Bacillales</taxon>
        <taxon>Bacillaceae</taxon>
        <taxon>Alkalihalobacterium</taxon>
    </lineage>
</organism>
<evidence type="ECO:0000259" key="3">
    <source>
        <dbReference type="PROSITE" id="PS50111"/>
    </source>
</evidence>
<dbReference type="Proteomes" id="UP001148125">
    <property type="component" value="Unassembled WGS sequence"/>
</dbReference>
<dbReference type="PROSITE" id="PS50111">
    <property type="entry name" value="CHEMOTAXIS_TRANSDUC_2"/>
    <property type="match status" value="1"/>
</dbReference>
<dbReference type="InterPro" id="IPR029151">
    <property type="entry name" value="Sensor-like_sf"/>
</dbReference>
<dbReference type="SUPFAM" id="SSF58104">
    <property type="entry name" value="Methyl-accepting chemotaxis protein (MCP) signaling domain"/>
    <property type="match status" value="1"/>
</dbReference>
<dbReference type="Gene3D" id="1.10.287.950">
    <property type="entry name" value="Methyl-accepting chemotaxis protein"/>
    <property type="match status" value="1"/>
</dbReference>
<dbReference type="InterPro" id="IPR004089">
    <property type="entry name" value="MCPsignal_dom"/>
</dbReference>
<comment type="caution">
    <text evidence="4">The sequence shown here is derived from an EMBL/GenBank/DDBJ whole genome shotgun (WGS) entry which is preliminary data.</text>
</comment>
<evidence type="ECO:0000256" key="2">
    <source>
        <dbReference type="PROSITE-ProRule" id="PRU00284"/>
    </source>
</evidence>
<feature type="domain" description="Methyl-accepting transducer" evidence="3">
    <location>
        <begin position="80"/>
        <end position="248"/>
    </location>
</feature>
<dbReference type="PANTHER" id="PTHR32089:SF112">
    <property type="entry name" value="LYSOZYME-LIKE PROTEIN-RELATED"/>
    <property type="match status" value="1"/>
</dbReference>
<evidence type="ECO:0000256" key="1">
    <source>
        <dbReference type="ARBA" id="ARBA00023224"/>
    </source>
</evidence>
<dbReference type="Pfam" id="PF00015">
    <property type="entry name" value="MCPsignal"/>
    <property type="match status" value="1"/>
</dbReference>
<keyword evidence="1 2" id="KW-0807">Transducer</keyword>
<proteinExistence type="predicted"/>
<dbReference type="PANTHER" id="PTHR32089">
    <property type="entry name" value="METHYL-ACCEPTING CHEMOTAXIS PROTEIN MCPB"/>
    <property type="match status" value="1"/>
</dbReference>
<dbReference type="EMBL" id="JAOTPO010000014">
    <property type="protein sequence ID" value="MDE5415263.1"/>
    <property type="molecule type" value="Genomic_DNA"/>
</dbReference>
<name>A0ABT5VII8_9BACI</name>
<evidence type="ECO:0000313" key="5">
    <source>
        <dbReference type="Proteomes" id="UP001148125"/>
    </source>
</evidence>
<protein>
    <submittedName>
        <fullName evidence="4">Methyl-accepting chemotaxis protein</fullName>
    </submittedName>
</protein>
<dbReference type="SUPFAM" id="SSF103190">
    <property type="entry name" value="Sensory domain-like"/>
    <property type="match status" value="1"/>
</dbReference>
<accession>A0ABT5VII8</accession>